<accession>A0A024SDE5</accession>
<sequence length="736" mass="83942">MRRRRRRRGIRIPAGCFVNQEHRKTTLFKGLTNEMKWMEQIVSECQETAFNAHILPMPGSEWVPHETDMEVFGTTATCEPRAYIMALDLKDIRHLLPNIGSAVEVELSVDQIYHTAPKFCLEGDALDALAAVIEKDIDVCELQAYDAVEGAYETAFKIICDEGYDIDSIRSREVMKSLTVEQYRELAKSYLYQYNANVSDEAIPGMPSADTETRRMYDADKFALELRAAPGELPADHRQRIKDWIQQHKVTSRTPTDPSAFVGRRIKLPPGVTADVALFNLEVPLQPYWPVDYQSPPVTLSVPQRTWPSDLSDYFDNITKGSPQAVCAYISYEVGTETFLMEHWTIEKMSRLPKESLGNDWWDFSTRFHNIPAPECIDLLKWYPALQNRLGTDMLENGYARVVETMARSRAGKFIINAPAGPNRSNFALSIVQAIMSEAPDPPANVLSRLNAEYRRHVPYDYWEVQFEKDLYNQLQMAMWNNMSAEERSLSRKKVDEFVPVTGRVAWIAPHDDQVDEAVERLIAQNPGKTILRIYCHDAEVKNLIEPEAEPEDTVVASGKTTSETQMIEAYNSCLLEEYRKHNPASNKHSWSEQCLSRGHFDRSGCWSEMNPTERSQYLSDAEEALNYLLDRADAICATPSAFYKIYKRVGYSGFEPSFIIVDNANQLTEPSSLLPIAIFPDVPTMFVGDLEQDGPEVMASEESLRTSTATKRRTRSLLQRVEDAGYLDYQFFPNR</sequence>
<dbReference type="Proteomes" id="UP000024376">
    <property type="component" value="Unassembled WGS sequence"/>
</dbReference>
<evidence type="ECO:0000313" key="3">
    <source>
        <dbReference type="Proteomes" id="UP000024376"/>
    </source>
</evidence>
<dbReference type="InterPro" id="IPR041677">
    <property type="entry name" value="DNA2/NAM7_AAA_11"/>
</dbReference>
<dbReference type="KEGG" id="trr:M419DRAFT_79014"/>
<dbReference type="Pfam" id="PF13086">
    <property type="entry name" value="AAA_11"/>
    <property type="match status" value="1"/>
</dbReference>
<dbReference type="HOGENOM" id="CLU_014933_0_0_1"/>
<name>A0A024SDE5_HYPJR</name>
<evidence type="ECO:0000313" key="2">
    <source>
        <dbReference type="EMBL" id="ETS02222.1"/>
    </source>
</evidence>
<organism evidence="2 3">
    <name type="scientific">Hypocrea jecorina (strain ATCC 56765 / BCRC 32924 / NRRL 11460 / Rut C-30)</name>
    <name type="common">Trichoderma reesei</name>
    <dbReference type="NCBI Taxonomy" id="1344414"/>
    <lineage>
        <taxon>Eukaryota</taxon>
        <taxon>Fungi</taxon>
        <taxon>Dikarya</taxon>
        <taxon>Ascomycota</taxon>
        <taxon>Pezizomycotina</taxon>
        <taxon>Sordariomycetes</taxon>
        <taxon>Hypocreomycetidae</taxon>
        <taxon>Hypocreales</taxon>
        <taxon>Hypocreaceae</taxon>
        <taxon>Trichoderma</taxon>
    </lineage>
</organism>
<feature type="domain" description="DNA2/NAM7 helicase helicase" evidence="1">
    <location>
        <begin position="503"/>
        <end position="693"/>
    </location>
</feature>
<gene>
    <name evidence="2" type="ORF">M419DRAFT_79014</name>
</gene>
<dbReference type="EMBL" id="KI911146">
    <property type="protein sequence ID" value="ETS02222.1"/>
    <property type="molecule type" value="Genomic_DNA"/>
</dbReference>
<protein>
    <recommendedName>
        <fullName evidence="1">DNA2/NAM7 helicase helicase domain-containing protein</fullName>
    </recommendedName>
</protein>
<dbReference type="OrthoDB" id="4896865at2759"/>
<proteinExistence type="predicted"/>
<dbReference type="InterPro" id="IPR027417">
    <property type="entry name" value="P-loop_NTPase"/>
</dbReference>
<dbReference type="AlphaFoldDB" id="A0A024SDE5"/>
<evidence type="ECO:0000259" key="1">
    <source>
        <dbReference type="Pfam" id="PF13086"/>
    </source>
</evidence>
<dbReference type="GO" id="GO:0004386">
    <property type="term" value="F:helicase activity"/>
    <property type="evidence" value="ECO:0007669"/>
    <property type="project" value="InterPro"/>
</dbReference>
<reference evidence="3" key="1">
    <citation type="journal article" date="2013" name="Ind. Biotechnol.">
        <title>Comparative genomics analysis of Trichoderma reesei strains.</title>
        <authorList>
            <person name="Koike H."/>
            <person name="Aerts A."/>
            <person name="LaButti K."/>
            <person name="Grigoriev I.V."/>
            <person name="Baker S.E."/>
        </authorList>
    </citation>
    <scope>NUCLEOTIDE SEQUENCE [LARGE SCALE GENOMIC DNA]</scope>
    <source>
        <strain evidence="3">ATCC 56765 / BCRC 32924 / NRRL 11460 / Rut C-30</strain>
    </source>
</reference>
<dbReference type="Gene3D" id="3.40.50.300">
    <property type="entry name" value="P-loop containing nucleotide triphosphate hydrolases"/>
    <property type="match status" value="1"/>
</dbReference>